<feature type="transmembrane region" description="Helical" evidence="2">
    <location>
        <begin position="12"/>
        <end position="38"/>
    </location>
</feature>
<feature type="compositionally biased region" description="Pro residues" evidence="1">
    <location>
        <begin position="84"/>
        <end position="93"/>
    </location>
</feature>
<keyword evidence="2" id="KW-0812">Transmembrane</keyword>
<comment type="caution">
    <text evidence="3">The sequence shown here is derived from an EMBL/GenBank/DDBJ whole genome shotgun (WGS) entry which is preliminary data.</text>
</comment>
<gene>
    <name evidence="3" type="ORF">KI810_11755</name>
</gene>
<dbReference type="Proteomes" id="UP000756860">
    <property type="component" value="Unassembled WGS sequence"/>
</dbReference>
<evidence type="ECO:0008006" key="5">
    <source>
        <dbReference type="Google" id="ProtNLM"/>
    </source>
</evidence>
<keyword evidence="2" id="KW-0472">Membrane</keyword>
<evidence type="ECO:0000256" key="2">
    <source>
        <dbReference type="SAM" id="Phobius"/>
    </source>
</evidence>
<keyword evidence="4" id="KW-1185">Reference proteome</keyword>
<sequence>MIDEGAMELVGGFMVMVSIVGFFLAVLWFILPFVIFAMKGKLDRSHVMLEDVEKRLTAIEARLDMVVPPAPAANSEVSTEIPPSQAPPPSGGE</sequence>
<name>A0ABS5SEE4_9BACT</name>
<accession>A0ABS5SEE4</accession>
<proteinExistence type="predicted"/>
<dbReference type="RefSeq" id="WP_214175740.1">
    <property type="nucleotide sequence ID" value="NZ_JAHCVK010000005.1"/>
</dbReference>
<evidence type="ECO:0000256" key="1">
    <source>
        <dbReference type="SAM" id="MobiDB-lite"/>
    </source>
</evidence>
<keyword evidence="2" id="KW-1133">Transmembrane helix</keyword>
<reference evidence="3 4" key="1">
    <citation type="submission" date="2021-05" db="EMBL/GenBank/DDBJ databases">
        <title>The draft genome of Geobacter luticola JCM 17780.</title>
        <authorList>
            <person name="Xu Z."/>
            <person name="Masuda Y."/>
            <person name="Itoh H."/>
            <person name="Senoo K."/>
        </authorList>
    </citation>
    <scope>NUCLEOTIDE SEQUENCE [LARGE SCALE GENOMIC DNA]</scope>
    <source>
        <strain evidence="3 4">JCM 17780</strain>
    </source>
</reference>
<evidence type="ECO:0000313" key="4">
    <source>
        <dbReference type="Proteomes" id="UP000756860"/>
    </source>
</evidence>
<dbReference type="EMBL" id="JAHCVK010000005">
    <property type="protein sequence ID" value="MBT0653734.1"/>
    <property type="molecule type" value="Genomic_DNA"/>
</dbReference>
<feature type="region of interest" description="Disordered" evidence="1">
    <location>
        <begin position="71"/>
        <end position="93"/>
    </location>
</feature>
<evidence type="ECO:0000313" key="3">
    <source>
        <dbReference type="EMBL" id="MBT0653734.1"/>
    </source>
</evidence>
<organism evidence="3 4">
    <name type="scientific">Geomobilimonas luticola</name>
    <dbReference type="NCBI Taxonomy" id="1114878"/>
    <lineage>
        <taxon>Bacteria</taxon>
        <taxon>Pseudomonadati</taxon>
        <taxon>Thermodesulfobacteriota</taxon>
        <taxon>Desulfuromonadia</taxon>
        <taxon>Geobacterales</taxon>
        <taxon>Geobacteraceae</taxon>
        <taxon>Geomobilimonas</taxon>
    </lineage>
</organism>
<protein>
    <recommendedName>
        <fullName evidence="5">Phage shock protein B</fullName>
    </recommendedName>
</protein>